<evidence type="ECO:0000256" key="1">
    <source>
        <dbReference type="SAM" id="Phobius"/>
    </source>
</evidence>
<dbReference type="RefSeq" id="WP_310373217.1">
    <property type="nucleotide sequence ID" value="NZ_JAVDXT010000002.1"/>
</dbReference>
<organism evidence="3 4">
    <name type="scientific">Rhodoferax ferrireducens</name>
    <dbReference type="NCBI Taxonomy" id="192843"/>
    <lineage>
        <taxon>Bacteria</taxon>
        <taxon>Pseudomonadati</taxon>
        <taxon>Pseudomonadota</taxon>
        <taxon>Betaproteobacteria</taxon>
        <taxon>Burkholderiales</taxon>
        <taxon>Comamonadaceae</taxon>
        <taxon>Rhodoferax</taxon>
    </lineage>
</organism>
<feature type="transmembrane region" description="Helical" evidence="1">
    <location>
        <begin position="12"/>
        <end position="34"/>
    </location>
</feature>
<comment type="caution">
    <text evidence="3">The sequence shown here is derived from an EMBL/GenBank/DDBJ whole genome shotgun (WGS) entry which is preliminary data.</text>
</comment>
<feature type="domain" description="Fatty acid desaturase" evidence="2">
    <location>
        <begin position="45"/>
        <end position="264"/>
    </location>
</feature>
<evidence type="ECO:0000313" key="4">
    <source>
        <dbReference type="Proteomes" id="UP001180487"/>
    </source>
</evidence>
<reference evidence="3 4" key="1">
    <citation type="submission" date="2023-07" db="EMBL/GenBank/DDBJ databases">
        <title>Sorghum-associated microbial communities from plants grown in Nebraska, USA.</title>
        <authorList>
            <person name="Schachtman D."/>
        </authorList>
    </citation>
    <scope>NUCLEOTIDE SEQUENCE [LARGE SCALE GENOMIC DNA]</scope>
    <source>
        <strain evidence="3 4">BE313</strain>
    </source>
</reference>
<name>A0ABU2C8K7_9BURK</name>
<evidence type="ECO:0000313" key="3">
    <source>
        <dbReference type="EMBL" id="MDR7377582.1"/>
    </source>
</evidence>
<gene>
    <name evidence="3" type="ORF">J2X19_002261</name>
</gene>
<sequence length="310" mass="35608">MHSPSTLARSRLEWPTWLLTAGIYLAWAAVVVYWRQLGDVLGSAALLLVVCWYMSLQHELVHGHPTASPRINRLLGLAPLAVWYPFDMYRHSHLIHHQDEHLTRPGIDPESNYLTAAQYAGLPAWQRVCWRWQRTVLGRLLVGPALAIVPTWADILRQPLRGDWSHSRSWAEHLGLLALLLWALQHYAGIHPLHYLLVSYPALGLAMLRSLYEHRPALRPAHRIAINEASPFWRLLYLNNNYHVVHHETPSMPWYRLRATYLADRSGYLQRNGGFLVPGYGHLLRRFALTPIDSPVLPEELIPVARSSLH</sequence>
<evidence type="ECO:0000259" key="2">
    <source>
        <dbReference type="Pfam" id="PF00487"/>
    </source>
</evidence>
<keyword evidence="1" id="KW-1133">Transmembrane helix</keyword>
<keyword evidence="1" id="KW-0812">Transmembrane</keyword>
<dbReference type="Pfam" id="PF00487">
    <property type="entry name" value="FA_desaturase"/>
    <property type="match status" value="1"/>
</dbReference>
<dbReference type="Proteomes" id="UP001180487">
    <property type="component" value="Unassembled WGS sequence"/>
</dbReference>
<dbReference type="EMBL" id="JAVDXT010000002">
    <property type="protein sequence ID" value="MDR7377582.1"/>
    <property type="molecule type" value="Genomic_DNA"/>
</dbReference>
<keyword evidence="4" id="KW-1185">Reference proteome</keyword>
<accession>A0ABU2C8K7</accession>
<keyword evidence="1" id="KW-0472">Membrane</keyword>
<proteinExistence type="predicted"/>
<protein>
    <submittedName>
        <fullName evidence="3">Fatty acid desaturase</fullName>
    </submittedName>
</protein>
<dbReference type="InterPro" id="IPR005804">
    <property type="entry name" value="FA_desaturase_dom"/>
</dbReference>